<keyword evidence="1" id="KW-0560">Oxidoreductase</keyword>
<dbReference type="PANTHER" id="PTHR42747">
    <property type="entry name" value="NITRONATE MONOOXYGENASE-RELATED"/>
    <property type="match status" value="1"/>
</dbReference>
<feature type="non-terminal residue" evidence="1">
    <location>
        <position position="131"/>
    </location>
</feature>
<dbReference type="PANTHER" id="PTHR42747:SF3">
    <property type="entry name" value="NITRONATE MONOOXYGENASE-RELATED"/>
    <property type="match status" value="1"/>
</dbReference>
<dbReference type="Proteomes" id="UP000473571">
    <property type="component" value="Unassembled WGS sequence"/>
</dbReference>
<dbReference type="InterPro" id="IPR013785">
    <property type="entry name" value="Aldolase_TIM"/>
</dbReference>
<keyword evidence="1" id="KW-0503">Monooxygenase</keyword>
<dbReference type="RefSeq" id="WP_212139324.1">
    <property type="nucleotide sequence ID" value="NZ_VZOL01000469.1"/>
</dbReference>
<protein>
    <submittedName>
        <fullName evidence="1">Nitronate monooxygenase</fullName>
    </submittedName>
</protein>
<dbReference type="SUPFAM" id="SSF51412">
    <property type="entry name" value="Inosine monophosphate dehydrogenase (IMPDH)"/>
    <property type="match status" value="1"/>
</dbReference>
<dbReference type="Gene3D" id="3.20.20.70">
    <property type="entry name" value="Aldolase class I"/>
    <property type="match status" value="1"/>
</dbReference>
<proteinExistence type="predicted"/>
<dbReference type="AlphaFoldDB" id="A0A6L3NAF7"/>
<name>A0A6L3NAF7_9BURK</name>
<sequence length="131" mass="13199">MSARALSTPFSERFGLRLPLVQAPMVGATTAAMVAAASNAGALGSLGAGAFEPDRLAAEVAAIRAATSRPFAVNLFVLSEAAPDAATVARALAAIDPLNATLGLPPGTAPARYAPDFRAQFDALVALRVPV</sequence>
<organism evidence="1 2">
    <name type="scientific">Burkholderia territorii</name>
    <dbReference type="NCBI Taxonomy" id="1503055"/>
    <lineage>
        <taxon>Bacteria</taxon>
        <taxon>Pseudomonadati</taxon>
        <taxon>Pseudomonadota</taxon>
        <taxon>Betaproteobacteria</taxon>
        <taxon>Burkholderiales</taxon>
        <taxon>Burkholderiaceae</taxon>
        <taxon>Burkholderia</taxon>
        <taxon>Burkholderia cepacia complex</taxon>
    </lineage>
</organism>
<gene>
    <name evidence="1" type="ORF">F7R13_24685</name>
</gene>
<accession>A0A6L3NAF7</accession>
<dbReference type="GO" id="GO:0018580">
    <property type="term" value="F:nitronate monooxygenase activity"/>
    <property type="evidence" value="ECO:0007669"/>
    <property type="project" value="TreeGrafter"/>
</dbReference>
<dbReference type="EMBL" id="VZOL01000469">
    <property type="protein sequence ID" value="KAB0656608.1"/>
    <property type="molecule type" value="Genomic_DNA"/>
</dbReference>
<evidence type="ECO:0000313" key="1">
    <source>
        <dbReference type="EMBL" id="KAB0656608.1"/>
    </source>
</evidence>
<comment type="caution">
    <text evidence="1">The sequence shown here is derived from an EMBL/GenBank/DDBJ whole genome shotgun (WGS) entry which is preliminary data.</text>
</comment>
<reference evidence="1 2" key="1">
    <citation type="submission" date="2019-09" db="EMBL/GenBank/DDBJ databases">
        <title>Draft genome sequences of 48 bacterial type strains from the CCUG.</title>
        <authorList>
            <person name="Tunovic T."/>
            <person name="Pineiro-Iglesias B."/>
            <person name="Unosson C."/>
            <person name="Inganas E."/>
            <person name="Ohlen M."/>
            <person name="Cardew S."/>
            <person name="Jensie-Markopoulos S."/>
            <person name="Salva-Serra F."/>
            <person name="Jaen-Luchoro D."/>
            <person name="Karlsson R."/>
            <person name="Svensson-Stadler L."/>
            <person name="Chun J."/>
            <person name="Moore E."/>
        </authorList>
    </citation>
    <scope>NUCLEOTIDE SEQUENCE [LARGE SCALE GENOMIC DNA]</scope>
    <source>
        <strain evidence="1 2">CCUG 65687</strain>
    </source>
</reference>
<evidence type="ECO:0000313" key="2">
    <source>
        <dbReference type="Proteomes" id="UP000473571"/>
    </source>
</evidence>
<dbReference type="Pfam" id="PF03060">
    <property type="entry name" value="NMO"/>
    <property type="match status" value="1"/>
</dbReference>